<reference evidence="3 4" key="1">
    <citation type="journal article" date="2014" name="Nat. Commun.">
        <title>Klebsormidium flaccidum genome reveals primary factors for plant terrestrial adaptation.</title>
        <authorList>
            <person name="Hori K."/>
            <person name="Maruyama F."/>
            <person name="Fujisawa T."/>
            <person name="Togashi T."/>
            <person name="Yamamoto N."/>
            <person name="Seo M."/>
            <person name="Sato S."/>
            <person name="Yamada T."/>
            <person name="Mori H."/>
            <person name="Tajima N."/>
            <person name="Moriyama T."/>
            <person name="Ikeuchi M."/>
            <person name="Watanabe M."/>
            <person name="Wada H."/>
            <person name="Kobayashi K."/>
            <person name="Saito M."/>
            <person name="Masuda T."/>
            <person name="Sasaki-Sekimoto Y."/>
            <person name="Mashiguchi K."/>
            <person name="Awai K."/>
            <person name="Shimojima M."/>
            <person name="Masuda S."/>
            <person name="Iwai M."/>
            <person name="Nobusawa T."/>
            <person name="Narise T."/>
            <person name="Kondo S."/>
            <person name="Saito H."/>
            <person name="Sato R."/>
            <person name="Murakawa M."/>
            <person name="Ihara Y."/>
            <person name="Oshima-Yamada Y."/>
            <person name="Ohtaka K."/>
            <person name="Satoh M."/>
            <person name="Sonobe K."/>
            <person name="Ishii M."/>
            <person name="Ohtani R."/>
            <person name="Kanamori-Sato M."/>
            <person name="Honoki R."/>
            <person name="Miyazaki D."/>
            <person name="Mochizuki H."/>
            <person name="Umetsu J."/>
            <person name="Higashi K."/>
            <person name="Shibata D."/>
            <person name="Kamiya Y."/>
            <person name="Sato N."/>
            <person name="Nakamura Y."/>
            <person name="Tabata S."/>
            <person name="Ida S."/>
            <person name="Kurokawa K."/>
            <person name="Ohta H."/>
        </authorList>
    </citation>
    <scope>NUCLEOTIDE SEQUENCE [LARGE SCALE GENOMIC DNA]</scope>
    <source>
        <strain evidence="3 4">NIES-2285</strain>
    </source>
</reference>
<keyword evidence="2" id="KW-0732">Signal</keyword>
<accession>A0A1Y1IGY9</accession>
<dbReference type="AlphaFoldDB" id="A0A1Y1IGY9"/>
<gene>
    <name evidence="3" type="ORF">KFL_006050060</name>
</gene>
<feature type="compositionally biased region" description="Polar residues" evidence="1">
    <location>
        <begin position="39"/>
        <end position="52"/>
    </location>
</feature>
<sequence length="569" mass="60543">MLQRAGPVLAAVCLAVVWALAKPAPASARSQLARPLAVSSSQRSIGGVNQEQGALGGATSHRNQGPRSAAASSGYVSKASNLESNNLSQSASIPQKLASLSAAAPPNSPPSDVPPSRQDRSRFTNEVGDSQPSTSGAHEPSLPHSFHAAPSFRRTNPNPLENFLRNTGPPGGASSSNPLGGGGGDGANDKKPKGVQARERLDVYYLPEQIPRPVTGDWVSDQGDFLTPDWVTPRINQIVTGLKKDTGTEIVVVAINGLGKHAGIPDMLGANGGGGIEMDVPYKRQLAVKVLPGLEKKLNKWGDKKSNESAREAVEELRESVMAKMAGGNCTVGEVILEGVASVAEKVWVGEGKTIPPNMRRDPATIAARTNIEWVTVALTVFLVWSWADKSSRLSGWFKEVSAWSSGAFDRGTKRPGPACSACGHYTVLRGLATPDELKDEGVKKETELGSMGYYAYVCENLDCTGDNEARTNLVGWPVPFRAKRCPGCGYRTVRQTTEPLRGKGLLSDGVVKRVVECQHCGVKGERVMRNPSLVRGLRFWEKQMIDVTEDGRPKIAEGNGASGQLAES</sequence>
<dbReference type="EMBL" id="DF237554">
    <property type="protein sequence ID" value="GAQ90144.1"/>
    <property type="molecule type" value="Genomic_DNA"/>
</dbReference>
<feature type="compositionally biased region" description="Polar residues" evidence="1">
    <location>
        <begin position="127"/>
        <end position="136"/>
    </location>
</feature>
<evidence type="ECO:0000256" key="1">
    <source>
        <dbReference type="SAM" id="MobiDB-lite"/>
    </source>
</evidence>
<feature type="compositionally biased region" description="Polar residues" evidence="1">
    <location>
        <begin position="60"/>
        <end position="75"/>
    </location>
</feature>
<feature type="signal peptide" evidence="2">
    <location>
        <begin position="1"/>
        <end position="28"/>
    </location>
</feature>
<evidence type="ECO:0000313" key="4">
    <source>
        <dbReference type="Proteomes" id="UP000054558"/>
    </source>
</evidence>
<proteinExistence type="predicted"/>
<evidence type="ECO:0000256" key="2">
    <source>
        <dbReference type="SAM" id="SignalP"/>
    </source>
</evidence>
<feature type="chain" id="PRO_5012778990" evidence="2">
    <location>
        <begin position="29"/>
        <end position="569"/>
    </location>
</feature>
<feature type="region of interest" description="Disordered" evidence="1">
    <location>
        <begin position="39"/>
        <end position="75"/>
    </location>
</feature>
<dbReference type="Proteomes" id="UP000054558">
    <property type="component" value="Unassembled WGS sequence"/>
</dbReference>
<protein>
    <submittedName>
        <fullName evidence="3">Uncharacterized protein</fullName>
    </submittedName>
</protein>
<keyword evidence="4" id="KW-1185">Reference proteome</keyword>
<name>A0A1Y1IGY9_KLENI</name>
<feature type="region of interest" description="Disordered" evidence="1">
    <location>
        <begin position="100"/>
        <end position="194"/>
    </location>
</feature>
<evidence type="ECO:0000313" key="3">
    <source>
        <dbReference type="EMBL" id="GAQ90144.1"/>
    </source>
</evidence>
<organism evidence="3 4">
    <name type="scientific">Klebsormidium nitens</name>
    <name type="common">Green alga</name>
    <name type="synonym">Ulothrix nitens</name>
    <dbReference type="NCBI Taxonomy" id="105231"/>
    <lineage>
        <taxon>Eukaryota</taxon>
        <taxon>Viridiplantae</taxon>
        <taxon>Streptophyta</taxon>
        <taxon>Klebsormidiophyceae</taxon>
        <taxon>Klebsormidiales</taxon>
        <taxon>Klebsormidiaceae</taxon>
        <taxon>Klebsormidium</taxon>
    </lineage>
</organism>